<dbReference type="KEGG" id="bex:A11Q_2383"/>
<dbReference type="GO" id="GO:0005506">
    <property type="term" value="F:iron ion binding"/>
    <property type="evidence" value="ECO:0007669"/>
    <property type="project" value="UniProtKB-ARBA"/>
</dbReference>
<reference evidence="1 2" key="1">
    <citation type="journal article" date="2013" name="ISME J.">
        <title>By their genes ye shall know them: genomic signatures of predatory bacteria.</title>
        <authorList>
            <person name="Pasternak Z."/>
            <person name="Pietrokovski S."/>
            <person name="Rotem O."/>
            <person name="Gophna U."/>
            <person name="Lurie-Weinberger M.N."/>
            <person name="Jurkevitch E."/>
        </authorList>
    </citation>
    <scope>NUCLEOTIDE SEQUENCE [LARGE SCALE GENOMIC DNA]</scope>
    <source>
        <strain evidence="1 2">JSS</strain>
    </source>
</reference>
<dbReference type="AlphaFoldDB" id="M4VTS0"/>
<evidence type="ECO:0008006" key="3">
    <source>
        <dbReference type="Google" id="ProtNLM"/>
    </source>
</evidence>
<evidence type="ECO:0000313" key="2">
    <source>
        <dbReference type="Proteomes" id="UP000012040"/>
    </source>
</evidence>
<dbReference type="InterPro" id="IPR008775">
    <property type="entry name" value="Phytyl_CoA_dOase-like"/>
</dbReference>
<gene>
    <name evidence="1" type="ORF">A11Q_2383</name>
</gene>
<accession>M4VTS0</accession>
<dbReference type="Pfam" id="PF05721">
    <property type="entry name" value="PhyH"/>
    <property type="match status" value="1"/>
</dbReference>
<name>M4VTS0_9BACT</name>
<dbReference type="EMBL" id="CP003537">
    <property type="protein sequence ID" value="AGH96599.1"/>
    <property type="molecule type" value="Genomic_DNA"/>
</dbReference>
<dbReference type="SUPFAM" id="SSF51197">
    <property type="entry name" value="Clavaminate synthase-like"/>
    <property type="match status" value="1"/>
</dbReference>
<sequence>MSSASRLTAAELENYTQNGFLAVPRLLFSNDETEALKQRVIAVHQKVNPKFISLTGVHQYDPILLEWARRKEILDIVEQIIGPDIGLFSTTLFYKKAQTEADVDWHRDSEYLKAYNMFDNEIRLVSILVALTEDQPEQGCVEYIPASHLNPEMRDYRVEYGQKKMFVSDKGLADSLVNDEILSQRVPVPLHQGQFSLHDIHTLHGSEPNRSSQDRILLNFKYFPTSLKANREQVLQKHGIQQDLYLMRGRDLSGSCNL</sequence>
<dbReference type="PANTHER" id="PTHR20883:SF46">
    <property type="entry name" value="PHYTANOYL-COA HYDROXYLASE"/>
    <property type="match status" value="1"/>
</dbReference>
<dbReference type="Gene3D" id="2.60.120.620">
    <property type="entry name" value="q2cbj1_9rhob like domain"/>
    <property type="match status" value="1"/>
</dbReference>
<dbReference type="HOGENOM" id="CLU_048953_9_0_7"/>
<dbReference type="PANTHER" id="PTHR20883">
    <property type="entry name" value="PHYTANOYL-COA DIOXYGENASE DOMAIN CONTAINING 1"/>
    <property type="match status" value="1"/>
</dbReference>
<dbReference type="eggNOG" id="COG5285">
    <property type="taxonomic scope" value="Bacteria"/>
</dbReference>
<dbReference type="OrthoDB" id="9791262at2"/>
<dbReference type="PATRIC" id="fig|1184267.3.peg.2416"/>
<keyword evidence="2" id="KW-1185">Reference proteome</keyword>
<evidence type="ECO:0000313" key="1">
    <source>
        <dbReference type="EMBL" id="AGH96599.1"/>
    </source>
</evidence>
<dbReference type="RefSeq" id="WP_015471089.1">
    <property type="nucleotide sequence ID" value="NC_020813.1"/>
</dbReference>
<proteinExistence type="predicted"/>
<dbReference type="GO" id="GO:0016706">
    <property type="term" value="F:2-oxoglutarate-dependent dioxygenase activity"/>
    <property type="evidence" value="ECO:0007669"/>
    <property type="project" value="UniProtKB-ARBA"/>
</dbReference>
<dbReference type="STRING" id="1184267.A11Q_2383"/>
<dbReference type="Proteomes" id="UP000012040">
    <property type="component" value="Chromosome"/>
</dbReference>
<protein>
    <recommendedName>
        <fullName evidence="3">Phytanoyl-CoA dioxygenase</fullName>
    </recommendedName>
</protein>
<organism evidence="1 2">
    <name type="scientific">Pseudobdellovibrio exovorus JSS</name>
    <dbReference type="NCBI Taxonomy" id="1184267"/>
    <lineage>
        <taxon>Bacteria</taxon>
        <taxon>Pseudomonadati</taxon>
        <taxon>Bdellovibrionota</taxon>
        <taxon>Bdellovibrionia</taxon>
        <taxon>Bdellovibrionales</taxon>
        <taxon>Pseudobdellovibrionaceae</taxon>
        <taxon>Pseudobdellovibrio</taxon>
    </lineage>
</organism>